<dbReference type="AlphaFoldDB" id="A0A1H5YEC8"/>
<accession>A0A1H5YEC8</accession>
<evidence type="ECO:0000313" key="4">
    <source>
        <dbReference type="Proteomes" id="UP000236728"/>
    </source>
</evidence>
<dbReference type="Proteomes" id="UP000236728">
    <property type="component" value="Unassembled WGS sequence"/>
</dbReference>
<feature type="region of interest" description="Disordered" evidence="1">
    <location>
        <begin position="139"/>
        <end position="159"/>
    </location>
</feature>
<name>A0A1H5YEC8_9BACT</name>
<evidence type="ECO:0000313" key="3">
    <source>
        <dbReference type="EMBL" id="SEG22449.1"/>
    </source>
</evidence>
<feature type="signal peptide" evidence="2">
    <location>
        <begin position="1"/>
        <end position="20"/>
    </location>
</feature>
<organism evidence="3 4">
    <name type="scientific">Bryocella elongata</name>
    <dbReference type="NCBI Taxonomy" id="863522"/>
    <lineage>
        <taxon>Bacteria</taxon>
        <taxon>Pseudomonadati</taxon>
        <taxon>Acidobacteriota</taxon>
        <taxon>Terriglobia</taxon>
        <taxon>Terriglobales</taxon>
        <taxon>Acidobacteriaceae</taxon>
        <taxon>Bryocella</taxon>
    </lineage>
</organism>
<evidence type="ECO:0000256" key="1">
    <source>
        <dbReference type="SAM" id="MobiDB-lite"/>
    </source>
</evidence>
<reference evidence="3 4" key="1">
    <citation type="submission" date="2016-10" db="EMBL/GenBank/DDBJ databases">
        <authorList>
            <person name="de Groot N.N."/>
        </authorList>
    </citation>
    <scope>NUCLEOTIDE SEQUENCE [LARGE SCALE GENOMIC DNA]</scope>
    <source>
        <strain evidence="3 4">DSM 22489</strain>
    </source>
</reference>
<feature type="chain" id="PRO_5009290451" evidence="2">
    <location>
        <begin position="21"/>
        <end position="408"/>
    </location>
</feature>
<evidence type="ECO:0000256" key="2">
    <source>
        <dbReference type="SAM" id="SignalP"/>
    </source>
</evidence>
<feature type="region of interest" description="Disordered" evidence="1">
    <location>
        <begin position="94"/>
        <end position="121"/>
    </location>
</feature>
<protein>
    <submittedName>
        <fullName evidence="3">Uncharacterized protein</fullName>
    </submittedName>
</protein>
<keyword evidence="2" id="KW-0732">Signal</keyword>
<dbReference type="RefSeq" id="WP_146072116.1">
    <property type="nucleotide sequence ID" value="NZ_FNVA01000003.1"/>
</dbReference>
<proteinExistence type="predicted"/>
<gene>
    <name evidence="3" type="ORF">SAMN05421819_2268</name>
</gene>
<dbReference type="OrthoDB" id="9816072at2"/>
<keyword evidence="4" id="KW-1185">Reference proteome</keyword>
<dbReference type="EMBL" id="FNVA01000003">
    <property type="protein sequence ID" value="SEG22449.1"/>
    <property type="molecule type" value="Genomic_DNA"/>
</dbReference>
<sequence length="408" mass="43481">MQSLLIVGWLSLLGTGACFAAPPPSIVTLPPASGFRVTLEDAAGTLTPTGPSCGSEAEGTLTCRGFRVTLTNVSRQTVWLSGCSAGEPSVDLEERDRKSGEWSRIGGTRETCDTRRRPPSYRPVQNAWRDLRLQPGETTSFSGRLLRPDDTQGPYTNWGTSYAPGRHTLRAVWSLRGCTEIVAGKNCLEAEETGAAVTEVGCGESCAPDGDPLAVRSRGESVTAPPLLPFTQPKLKLELTARLMSPDDPLIAGNRLLSSCRADRAGTILCVLLHVSLRNVGDHAIQFQGTTCPDFPGGLEYQTEAGEWKSLEFVTLVCSMTMDIDTPLPAGASIEEDLTPASVAEGSSFNPIRESGAHALRVAYFPYGCLASGDGSFCLSESRTTETLLSPAVTVTTTTALPWKKLSP</sequence>